<feature type="signal peptide" evidence="2">
    <location>
        <begin position="1"/>
        <end position="18"/>
    </location>
</feature>
<proteinExistence type="predicted"/>
<evidence type="ECO:0000256" key="2">
    <source>
        <dbReference type="SAM" id="SignalP"/>
    </source>
</evidence>
<dbReference type="KEGG" id="psua:FLK61_34510"/>
<feature type="compositionally biased region" description="Polar residues" evidence="1">
    <location>
        <begin position="22"/>
        <end position="39"/>
    </location>
</feature>
<keyword evidence="2" id="KW-0732">Signal</keyword>
<feature type="chain" id="PRO_5039082656" description="Intracellular proteinase inhibitor BsuPI domain-containing protein" evidence="2">
    <location>
        <begin position="19"/>
        <end position="185"/>
    </location>
</feature>
<keyword evidence="5" id="KW-1185">Reference proteome</keyword>
<gene>
    <name evidence="4" type="ORF">FLK61_34510</name>
</gene>
<dbReference type="AlphaFoldDB" id="A0A859FFA7"/>
<evidence type="ECO:0000313" key="5">
    <source>
        <dbReference type="Proteomes" id="UP000318138"/>
    </source>
</evidence>
<feature type="domain" description="Intracellular proteinase inhibitor BsuPI" evidence="3">
    <location>
        <begin position="71"/>
        <end position="166"/>
    </location>
</feature>
<evidence type="ECO:0000259" key="3">
    <source>
        <dbReference type="Pfam" id="PF12690"/>
    </source>
</evidence>
<dbReference type="InterPro" id="IPR038144">
    <property type="entry name" value="IPI"/>
</dbReference>
<accession>A0A859FFA7</accession>
<organism evidence="4 5">
    <name type="scientific">Paenalkalicoccus suaedae</name>
    <dbReference type="NCBI Taxonomy" id="2592382"/>
    <lineage>
        <taxon>Bacteria</taxon>
        <taxon>Bacillati</taxon>
        <taxon>Bacillota</taxon>
        <taxon>Bacilli</taxon>
        <taxon>Bacillales</taxon>
        <taxon>Bacillaceae</taxon>
        <taxon>Paenalkalicoccus</taxon>
    </lineage>
</organism>
<dbReference type="Gene3D" id="2.60.40.2360">
    <property type="entry name" value="Intracellular proteinase inhibitor BsuPI"/>
    <property type="match status" value="1"/>
</dbReference>
<dbReference type="PROSITE" id="PS51257">
    <property type="entry name" value="PROKAR_LIPOPROTEIN"/>
    <property type="match status" value="1"/>
</dbReference>
<feature type="region of interest" description="Disordered" evidence="1">
    <location>
        <begin position="22"/>
        <end position="60"/>
    </location>
</feature>
<evidence type="ECO:0000313" key="4">
    <source>
        <dbReference type="EMBL" id="QKS71787.1"/>
    </source>
</evidence>
<dbReference type="Proteomes" id="UP000318138">
    <property type="component" value="Chromosome"/>
</dbReference>
<dbReference type="EMBL" id="CP041372">
    <property type="protein sequence ID" value="QKS71787.1"/>
    <property type="molecule type" value="Genomic_DNA"/>
</dbReference>
<dbReference type="InterPro" id="IPR020481">
    <property type="entry name" value="Intracell_prot_inh_BsuPI"/>
</dbReference>
<protein>
    <recommendedName>
        <fullName evidence="3">Intracellular proteinase inhibitor BsuPI domain-containing protein</fullName>
    </recommendedName>
</protein>
<dbReference type="RefSeq" id="WP_176009773.1">
    <property type="nucleotide sequence ID" value="NZ_CP041372.2"/>
</dbReference>
<evidence type="ECO:0000256" key="1">
    <source>
        <dbReference type="SAM" id="MobiDB-lite"/>
    </source>
</evidence>
<sequence>MIRLVMLIGLLLFLVACGQGENNNNDATNVSDDTNTSNEPADDMNNDNATSGNEEASDVDVQDSVVEHGLSFEAEVTESGGLYTVTAELQNVSDDDKEVMFTSGHQFDLSVNSTDGQELYNWAADKMFTQAISYETIAPGDSLTFEETWQPTVEAEGYIFTVGILAAEVDGQATDGSYRVELTVE</sequence>
<reference evidence="5" key="1">
    <citation type="submission" date="2019-07" db="EMBL/GenBank/DDBJ databases">
        <title>Bacillus alkalisoli sp. nov. isolated from saline soil.</title>
        <authorList>
            <person name="Sun J.-Q."/>
            <person name="Xu L."/>
        </authorList>
    </citation>
    <scope>NUCLEOTIDE SEQUENCE [LARGE SCALE GENOMIC DNA]</scope>
    <source>
        <strain evidence="5">M4U3P1</strain>
    </source>
</reference>
<dbReference type="Pfam" id="PF12690">
    <property type="entry name" value="BsuPI"/>
    <property type="match status" value="1"/>
</dbReference>
<name>A0A859FFA7_9BACI</name>